<feature type="domain" description="DUF7224" evidence="2">
    <location>
        <begin position="280"/>
        <end position="432"/>
    </location>
</feature>
<feature type="transmembrane region" description="Helical" evidence="1">
    <location>
        <begin position="85"/>
        <end position="110"/>
    </location>
</feature>
<gene>
    <name evidence="3" type="ORF">FM21_22575</name>
</gene>
<evidence type="ECO:0000259" key="2">
    <source>
        <dbReference type="Pfam" id="PF23866"/>
    </source>
</evidence>
<dbReference type="EMBL" id="JNFQ01000002">
    <property type="protein sequence ID" value="KFG73584.1"/>
    <property type="molecule type" value="Genomic_DNA"/>
</dbReference>
<dbReference type="HOGENOM" id="CLU_054046_0_0_11"/>
<dbReference type="Pfam" id="PF23866">
    <property type="entry name" value="DUF7224"/>
    <property type="match status" value="1"/>
</dbReference>
<protein>
    <recommendedName>
        <fullName evidence="2">DUF7224 domain-containing protein</fullName>
    </recommendedName>
</protein>
<sequence length="438" mass="46069">MVMFRFHPRAHAAVLAAPLLLCVVVLYVFSDDVSADLDGYWTAATAKAASALMFISPVAAACAAWEAGRLRRAKISAGTPIRNGLYIAGAALLPVLLLGVLALAVALAGVRLQMESPPGWPDAWIIASSIAVLCAHVLVGYAVGMWLPAVAAVPVVLVGDYLWNVYPPALQPLWLRHLTQPAHGCCMNSASADMAGIAGPALVAVGLAGLAIAAAAACRHTPRLGSLPVSALSTGAAIALTVAAATGVGSVTLVSKLGPDAVRARPASDLRCTDSQSPQVCLWPEHAHRLAETARTVSTAVEGLQNVGVPAPETVTEGGRQPSVEQWTITVRQDERFTDQDILAGLVTDLTMLLVSSQSDDSRTGCPEDPARAAQRAFESEAELSGWLSVHAGMNPEQARLRYGPRTWASVSRVLDGSTNIQMEWYRTTLAQVRCMPR</sequence>
<accession>A0A086MXG6</accession>
<keyword evidence="1" id="KW-0812">Transmembrane</keyword>
<dbReference type="AlphaFoldDB" id="A0A086MXG6"/>
<feature type="transmembrane region" description="Helical" evidence="1">
    <location>
        <begin position="40"/>
        <end position="65"/>
    </location>
</feature>
<evidence type="ECO:0000256" key="1">
    <source>
        <dbReference type="SAM" id="Phobius"/>
    </source>
</evidence>
<keyword evidence="1" id="KW-0472">Membrane</keyword>
<dbReference type="Proteomes" id="UP000029095">
    <property type="component" value="Unassembled WGS sequence"/>
</dbReference>
<dbReference type="STRING" id="1915400.FM21_22575"/>
<proteinExistence type="predicted"/>
<name>A0A086MXG6_9ACTN</name>
<feature type="transmembrane region" description="Helical" evidence="1">
    <location>
        <begin position="229"/>
        <end position="254"/>
    </location>
</feature>
<keyword evidence="1" id="KW-1133">Transmembrane helix</keyword>
<evidence type="ECO:0000313" key="4">
    <source>
        <dbReference type="Proteomes" id="UP000029095"/>
    </source>
</evidence>
<keyword evidence="4" id="KW-1185">Reference proteome</keyword>
<organism evidence="3 4">
    <name type="scientific">Streptomyces mutabilis</name>
    <dbReference type="NCBI Taxonomy" id="67332"/>
    <lineage>
        <taxon>Bacteria</taxon>
        <taxon>Bacillati</taxon>
        <taxon>Actinomycetota</taxon>
        <taxon>Actinomycetes</taxon>
        <taxon>Kitasatosporales</taxon>
        <taxon>Streptomycetaceae</taxon>
        <taxon>Streptomyces</taxon>
    </lineage>
</organism>
<comment type="caution">
    <text evidence="3">The sequence shown here is derived from an EMBL/GenBank/DDBJ whole genome shotgun (WGS) entry which is preliminary data.</text>
</comment>
<dbReference type="RefSeq" id="WP_043379692.1">
    <property type="nucleotide sequence ID" value="NZ_KN039947.1"/>
</dbReference>
<evidence type="ECO:0000313" key="3">
    <source>
        <dbReference type="EMBL" id="KFG73584.1"/>
    </source>
</evidence>
<feature type="transmembrane region" description="Helical" evidence="1">
    <location>
        <begin position="197"/>
        <end position="217"/>
    </location>
</feature>
<dbReference type="InterPro" id="IPR055648">
    <property type="entry name" value="DUF7224"/>
</dbReference>
<feature type="transmembrane region" description="Helical" evidence="1">
    <location>
        <begin position="122"/>
        <end position="139"/>
    </location>
</feature>
<reference evidence="3 4" key="1">
    <citation type="submission" date="2014-05" db="EMBL/GenBank/DDBJ databases">
        <title>Complete genome sequence of the Streptomyces mutabilis TRM45540.</title>
        <authorList>
            <person name="Luo X."/>
            <person name="Zhang L."/>
        </authorList>
    </citation>
    <scope>NUCLEOTIDE SEQUENCE [LARGE SCALE GENOMIC DNA]</scope>
    <source>
        <strain evidence="3 4">TRM45540</strain>
    </source>
</reference>